<accession>A0A0G1UGQ1</accession>
<evidence type="ECO:0000256" key="4">
    <source>
        <dbReference type="ARBA" id="ARBA00023163"/>
    </source>
</evidence>
<name>A0A0G1UGQ1_9BACT</name>
<evidence type="ECO:0000259" key="6">
    <source>
        <dbReference type="Pfam" id="PF01628"/>
    </source>
</evidence>
<comment type="function">
    <text evidence="5">Negative regulator of class I heat shock genes (grpE-dnaK-dnaJ and groELS operons). Prevents heat-shock induction of these operons.</text>
</comment>
<dbReference type="GO" id="GO:0003677">
    <property type="term" value="F:DNA binding"/>
    <property type="evidence" value="ECO:0007669"/>
    <property type="project" value="InterPro"/>
</dbReference>
<dbReference type="EMBL" id="LCNM01000002">
    <property type="protein sequence ID" value="KKU56885.1"/>
    <property type="molecule type" value="Genomic_DNA"/>
</dbReference>
<dbReference type="Pfam" id="PF01628">
    <property type="entry name" value="HrcA"/>
    <property type="match status" value="1"/>
</dbReference>
<evidence type="ECO:0000313" key="8">
    <source>
        <dbReference type="EMBL" id="KKU56885.1"/>
    </source>
</evidence>
<keyword evidence="3 5" id="KW-0346">Stress response</keyword>
<dbReference type="InterPro" id="IPR005104">
    <property type="entry name" value="WHTH_HrcA_DNA-bd"/>
</dbReference>
<evidence type="ECO:0000256" key="2">
    <source>
        <dbReference type="ARBA" id="ARBA00023015"/>
    </source>
</evidence>
<dbReference type="Proteomes" id="UP000034607">
    <property type="component" value="Unassembled WGS sequence"/>
</dbReference>
<sequence>MNLTPRQTQILKALVEEYIATAEPIASEQLEKKYNLGVSPATIRNEMAALTHQGFLRQPHTSAGRIPTPTALHFFVDHLMQEKRLSVADEVSAKEKVWDSRFDFDKFMRQATLALAERTKTLSVTATDEGDIYYAGIANILDMPEFFDIDVTKTVLSLLDQQSRLTQLFFDRTYSQDPVHIIFGADLGWPFFDPVGMAFTYFSAGGNHRGSLAVIGPCRLNFPYVIPTLKYFSQLFSEMHKHWQ</sequence>
<dbReference type="HAMAP" id="MF_00081">
    <property type="entry name" value="HrcA"/>
    <property type="match status" value="1"/>
</dbReference>
<keyword evidence="4 5" id="KW-0804">Transcription</keyword>
<evidence type="ECO:0000256" key="5">
    <source>
        <dbReference type="HAMAP-Rule" id="MF_00081"/>
    </source>
</evidence>
<dbReference type="Gene3D" id="1.10.10.10">
    <property type="entry name" value="Winged helix-like DNA-binding domain superfamily/Winged helix DNA-binding domain"/>
    <property type="match status" value="1"/>
</dbReference>
<evidence type="ECO:0000256" key="3">
    <source>
        <dbReference type="ARBA" id="ARBA00023016"/>
    </source>
</evidence>
<dbReference type="InterPro" id="IPR002571">
    <property type="entry name" value="HrcA"/>
</dbReference>
<dbReference type="Gene3D" id="3.30.450.40">
    <property type="match status" value="1"/>
</dbReference>
<dbReference type="PANTHER" id="PTHR34824:SF1">
    <property type="entry name" value="HEAT-INDUCIBLE TRANSCRIPTION REPRESSOR HRCA"/>
    <property type="match status" value="1"/>
</dbReference>
<dbReference type="GO" id="GO:0045892">
    <property type="term" value="P:negative regulation of DNA-templated transcription"/>
    <property type="evidence" value="ECO:0007669"/>
    <property type="project" value="UniProtKB-UniRule"/>
</dbReference>
<dbReference type="InterPro" id="IPR036388">
    <property type="entry name" value="WH-like_DNA-bd_sf"/>
</dbReference>
<keyword evidence="2 5" id="KW-0805">Transcription regulation</keyword>
<dbReference type="InterPro" id="IPR036390">
    <property type="entry name" value="WH_DNA-bd_sf"/>
</dbReference>
<dbReference type="InterPro" id="IPR029016">
    <property type="entry name" value="GAF-like_dom_sf"/>
</dbReference>
<dbReference type="InterPro" id="IPR021153">
    <property type="entry name" value="HrcA_C"/>
</dbReference>
<dbReference type="SUPFAM" id="SSF46785">
    <property type="entry name" value="Winged helix' DNA-binding domain"/>
    <property type="match status" value="1"/>
</dbReference>
<dbReference type="AlphaFoldDB" id="A0A0G1UGQ1"/>
<dbReference type="PATRIC" id="fig|1618357.3.peg.151"/>
<organism evidence="8 9">
    <name type="scientific">Candidatus Amesbacteria bacterium GW2011_GWA2_47_11</name>
    <dbReference type="NCBI Taxonomy" id="1618357"/>
    <lineage>
        <taxon>Bacteria</taxon>
        <taxon>Candidatus Amesiibacteriota</taxon>
    </lineage>
</organism>
<keyword evidence="1 5" id="KW-0678">Repressor</keyword>
<dbReference type="Pfam" id="PF03444">
    <property type="entry name" value="WHD_HrcA"/>
    <property type="match status" value="1"/>
</dbReference>
<feature type="domain" description="Winged helix-turn-helix transcription repressor HrcA DNA-binding" evidence="7">
    <location>
        <begin position="2"/>
        <end position="73"/>
    </location>
</feature>
<feature type="domain" description="Heat-inducible transcription repressor HrcA C-terminal" evidence="6">
    <location>
        <begin position="80"/>
        <end position="226"/>
    </location>
</feature>
<reference evidence="8 9" key="1">
    <citation type="journal article" date="2015" name="Nature">
        <title>rRNA introns, odd ribosomes, and small enigmatic genomes across a large radiation of phyla.</title>
        <authorList>
            <person name="Brown C.T."/>
            <person name="Hug L.A."/>
            <person name="Thomas B.C."/>
            <person name="Sharon I."/>
            <person name="Castelle C.J."/>
            <person name="Singh A."/>
            <person name="Wilkins M.J."/>
            <person name="Williams K.H."/>
            <person name="Banfield J.F."/>
        </authorList>
    </citation>
    <scope>NUCLEOTIDE SEQUENCE [LARGE SCALE GENOMIC DNA]</scope>
</reference>
<evidence type="ECO:0000256" key="1">
    <source>
        <dbReference type="ARBA" id="ARBA00022491"/>
    </source>
</evidence>
<evidence type="ECO:0000259" key="7">
    <source>
        <dbReference type="Pfam" id="PF03444"/>
    </source>
</evidence>
<proteinExistence type="inferred from homology"/>
<comment type="similarity">
    <text evidence="5">Belongs to the HrcA family.</text>
</comment>
<protein>
    <recommendedName>
        <fullName evidence="5">Heat-inducible transcription repressor HrcA</fullName>
    </recommendedName>
</protein>
<dbReference type="PANTHER" id="PTHR34824">
    <property type="entry name" value="HEAT-INDUCIBLE TRANSCRIPTION REPRESSOR HRCA"/>
    <property type="match status" value="1"/>
</dbReference>
<gene>
    <name evidence="5" type="primary">hrcA</name>
    <name evidence="8" type="ORF">UX78_C0002G0065</name>
</gene>
<dbReference type="SUPFAM" id="SSF55781">
    <property type="entry name" value="GAF domain-like"/>
    <property type="match status" value="1"/>
</dbReference>
<evidence type="ECO:0000313" key="9">
    <source>
        <dbReference type="Proteomes" id="UP000034607"/>
    </source>
</evidence>
<comment type="caution">
    <text evidence="8">The sequence shown here is derived from an EMBL/GenBank/DDBJ whole genome shotgun (WGS) entry which is preliminary data.</text>
</comment>